<dbReference type="Pfam" id="PF11250">
    <property type="entry name" value="FAF"/>
    <property type="match status" value="1"/>
</dbReference>
<name>A0A9R0QAH8_TRITD</name>
<keyword evidence="5" id="KW-1185">Reference proteome</keyword>
<dbReference type="PANTHER" id="PTHR33155:SF8">
    <property type="entry name" value="PROTEIN FANTASTIC FOUR 1"/>
    <property type="match status" value="1"/>
</dbReference>
<feature type="region of interest" description="Disordered" evidence="2">
    <location>
        <begin position="42"/>
        <end position="61"/>
    </location>
</feature>
<dbReference type="EMBL" id="LT934111">
    <property type="protein sequence ID" value="VAH07018.1"/>
    <property type="molecule type" value="Genomic_DNA"/>
</dbReference>
<feature type="compositionally biased region" description="Basic and acidic residues" evidence="2">
    <location>
        <begin position="184"/>
        <end position="198"/>
    </location>
</feature>
<feature type="domain" description="FAF" evidence="3">
    <location>
        <begin position="201"/>
        <end position="249"/>
    </location>
</feature>
<feature type="compositionally biased region" description="Polar residues" evidence="2">
    <location>
        <begin position="42"/>
        <end position="52"/>
    </location>
</feature>
<evidence type="ECO:0000256" key="2">
    <source>
        <dbReference type="SAM" id="MobiDB-lite"/>
    </source>
</evidence>
<dbReference type="InterPro" id="IPR021410">
    <property type="entry name" value="FAF"/>
</dbReference>
<evidence type="ECO:0000313" key="5">
    <source>
        <dbReference type="Proteomes" id="UP000324705"/>
    </source>
</evidence>
<proteinExistence type="inferred from homology"/>
<dbReference type="Proteomes" id="UP000324705">
    <property type="component" value="Chromosome 1A"/>
</dbReference>
<evidence type="ECO:0000256" key="1">
    <source>
        <dbReference type="ARBA" id="ARBA00008690"/>
    </source>
</evidence>
<dbReference type="InterPro" id="IPR046431">
    <property type="entry name" value="FAF_dom"/>
</dbReference>
<reference evidence="4 5" key="1">
    <citation type="submission" date="2017-09" db="EMBL/GenBank/DDBJ databases">
        <authorList>
            <consortium name="International Durum Wheat Genome Sequencing Consortium (IDWGSC)"/>
            <person name="Milanesi L."/>
        </authorList>
    </citation>
    <scope>NUCLEOTIDE SEQUENCE [LARGE SCALE GENOMIC DNA]</scope>
    <source>
        <strain evidence="5">cv. Svevo</strain>
    </source>
</reference>
<evidence type="ECO:0000313" key="4">
    <source>
        <dbReference type="EMBL" id="VAH07018.1"/>
    </source>
</evidence>
<protein>
    <recommendedName>
        <fullName evidence="3">FAF domain-containing protein</fullName>
    </recommendedName>
</protein>
<comment type="similarity">
    <text evidence="1">Belongs to the fantastic four family.</text>
</comment>
<dbReference type="Gramene" id="TRITD1Av1G156820.1">
    <property type="protein sequence ID" value="TRITD1Av1G156820.1"/>
    <property type="gene ID" value="TRITD1Av1G156820"/>
</dbReference>
<dbReference type="AlphaFoldDB" id="A0A9R0QAH8"/>
<feature type="region of interest" description="Disordered" evidence="2">
    <location>
        <begin position="167"/>
        <end position="202"/>
    </location>
</feature>
<evidence type="ECO:0000259" key="3">
    <source>
        <dbReference type="Pfam" id="PF11250"/>
    </source>
</evidence>
<dbReference type="PANTHER" id="PTHR33155">
    <property type="entry name" value="FANTASTIC FOUR-LIKE PROTEIN (DUF3049)"/>
    <property type="match status" value="1"/>
</dbReference>
<gene>
    <name evidence="4" type="ORF">TRITD_1Av1G156820</name>
</gene>
<sequence>MYCDESGIGVGEPCICPLPSAEYVPTGNYLLSRPLPYINQWHRPSSSPQHTQPAPAAASHCKSSNSTSFLWRLSPAGISLPRSNYTNRHPHRVSLHFAMPNSLLDSPPQLPAAGPWGSLFAVQEPGKPRRVSVALPFAPRKMPAYRYGMTRNLEMCTEALGCETGGVDPAADDADEGVERKRKYREEETKVEPTEPRARVLPPPLTTLAAGATRMRMVHERRGGRLEVYAVRTSGMEAERSGGRLRLRLLPCAGCNAAAACSSQQEAQEAEEDEAEEVDQQQQQQQACVVPKYVRRERCLKVESGATAARCSIKWEQEQAAAFWVATT</sequence>
<accession>A0A9R0QAH8</accession>
<organism evidence="4 5">
    <name type="scientific">Triticum turgidum subsp. durum</name>
    <name type="common">Durum wheat</name>
    <name type="synonym">Triticum durum</name>
    <dbReference type="NCBI Taxonomy" id="4567"/>
    <lineage>
        <taxon>Eukaryota</taxon>
        <taxon>Viridiplantae</taxon>
        <taxon>Streptophyta</taxon>
        <taxon>Embryophyta</taxon>
        <taxon>Tracheophyta</taxon>
        <taxon>Spermatophyta</taxon>
        <taxon>Magnoliopsida</taxon>
        <taxon>Liliopsida</taxon>
        <taxon>Poales</taxon>
        <taxon>Poaceae</taxon>
        <taxon>BOP clade</taxon>
        <taxon>Pooideae</taxon>
        <taxon>Triticodae</taxon>
        <taxon>Triticeae</taxon>
        <taxon>Triticinae</taxon>
        <taxon>Triticum</taxon>
    </lineage>
</organism>